<organism evidence="4 5">
    <name type="scientific">Micromonas commoda (strain RCC299 / NOUM17 / CCMP2709)</name>
    <name type="common">Picoplanktonic green alga</name>
    <dbReference type="NCBI Taxonomy" id="296587"/>
    <lineage>
        <taxon>Eukaryota</taxon>
        <taxon>Viridiplantae</taxon>
        <taxon>Chlorophyta</taxon>
        <taxon>Mamiellophyceae</taxon>
        <taxon>Mamiellales</taxon>
        <taxon>Mamiellaceae</taxon>
        <taxon>Micromonas</taxon>
    </lineage>
</organism>
<dbReference type="AlphaFoldDB" id="C1FGE0"/>
<feature type="domain" description="N-acetyltransferase" evidence="3">
    <location>
        <begin position="14"/>
        <end position="180"/>
    </location>
</feature>
<dbReference type="KEGG" id="mis:MICPUN_84118"/>
<dbReference type="EMBL" id="CP001575">
    <property type="protein sequence ID" value="ACO69530.1"/>
    <property type="molecule type" value="Genomic_DNA"/>
</dbReference>
<evidence type="ECO:0000259" key="3">
    <source>
        <dbReference type="PROSITE" id="PS51186"/>
    </source>
</evidence>
<dbReference type="PANTHER" id="PTHR10908">
    <property type="entry name" value="SEROTONIN N-ACETYLTRANSFERASE"/>
    <property type="match status" value="1"/>
</dbReference>
<dbReference type="Gene3D" id="3.40.630.30">
    <property type="match status" value="1"/>
</dbReference>
<name>C1FGE0_MICCC</name>
<dbReference type="InterPro" id="IPR000182">
    <property type="entry name" value="GNAT_dom"/>
</dbReference>
<dbReference type="GeneID" id="8245618"/>
<sequence length="192" mass="21238">MDHREFTPLEPETLFYRPATGDDLTVIAEIESNSYPPDEAASPENLRYRVENAGDYFLVGCSAGSGPGGADEIVSYVCGTLIKGETLTHESMSTHDADGDTLCIHSVVTEGGHRRKQIGTKTLKAYMRWITTATPQVERVLLLCKRNLIGFYEGAGWKMVGESDVVHGKDQWYEMEQSAARFRALVASTEQD</sequence>
<evidence type="ECO:0000256" key="1">
    <source>
        <dbReference type="ARBA" id="ARBA00022679"/>
    </source>
</evidence>
<dbReference type="eggNOG" id="KOG4144">
    <property type="taxonomic scope" value="Eukaryota"/>
</dbReference>
<dbReference type="InterPro" id="IPR051635">
    <property type="entry name" value="SNAT-like"/>
</dbReference>
<keyword evidence="5" id="KW-1185">Reference proteome</keyword>
<gene>
    <name evidence="4" type="ORF">MICPUN_84118</name>
</gene>
<dbReference type="SUPFAM" id="SSF55729">
    <property type="entry name" value="Acyl-CoA N-acyltransferases (Nat)"/>
    <property type="match status" value="1"/>
</dbReference>
<protein>
    <recommendedName>
        <fullName evidence="3">N-acetyltransferase domain-containing protein</fullName>
    </recommendedName>
</protein>
<keyword evidence="1" id="KW-0808">Transferase</keyword>
<dbReference type="Proteomes" id="UP000002009">
    <property type="component" value="Chromosome 8"/>
</dbReference>
<reference evidence="4 5" key="1">
    <citation type="journal article" date="2009" name="Science">
        <title>Green evolution and dynamic adaptations revealed by genomes of the marine picoeukaryotes Micromonas.</title>
        <authorList>
            <person name="Worden A.Z."/>
            <person name="Lee J.H."/>
            <person name="Mock T."/>
            <person name="Rouze P."/>
            <person name="Simmons M.P."/>
            <person name="Aerts A.L."/>
            <person name="Allen A.E."/>
            <person name="Cuvelier M.L."/>
            <person name="Derelle E."/>
            <person name="Everett M.V."/>
            <person name="Foulon E."/>
            <person name="Grimwood J."/>
            <person name="Gundlach H."/>
            <person name="Henrissat B."/>
            <person name="Napoli C."/>
            <person name="McDonald S.M."/>
            <person name="Parker M.S."/>
            <person name="Rombauts S."/>
            <person name="Salamov A."/>
            <person name="Von Dassow P."/>
            <person name="Badger J.H."/>
            <person name="Coutinho P.M."/>
            <person name="Demir E."/>
            <person name="Dubchak I."/>
            <person name="Gentemann C."/>
            <person name="Eikrem W."/>
            <person name="Gready J.E."/>
            <person name="John U."/>
            <person name="Lanier W."/>
            <person name="Lindquist E.A."/>
            <person name="Lucas S."/>
            <person name="Mayer K.F."/>
            <person name="Moreau H."/>
            <person name="Not F."/>
            <person name="Otillar R."/>
            <person name="Panaud O."/>
            <person name="Pangilinan J."/>
            <person name="Paulsen I."/>
            <person name="Piegu B."/>
            <person name="Poliakov A."/>
            <person name="Robbens S."/>
            <person name="Schmutz J."/>
            <person name="Toulza E."/>
            <person name="Wyss T."/>
            <person name="Zelensky A."/>
            <person name="Zhou K."/>
            <person name="Armbrust E.V."/>
            <person name="Bhattacharya D."/>
            <person name="Goodenough U.W."/>
            <person name="Van de Peer Y."/>
            <person name="Grigoriev I.V."/>
        </authorList>
    </citation>
    <scope>NUCLEOTIDE SEQUENCE [LARGE SCALE GENOMIC DNA]</scope>
    <source>
        <strain evidence="5">RCC299 / NOUM17</strain>
    </source>
</reference>
<dbReference type="OMA" id="IHLMCKE"/>
<proteinExistence type="predicted"/>
<evidence type="ECO:0000256" key="2">
    <source>
        <dbReference type="ARBA" id="ARBA00023315"/>
    </source>
</evidence>
<dbReference type="OrthoDB" id="30840at2759"/>
<keyword evidence="2" id="KW-0012">Acyltransferase</keyword>
<dbReference type="GO" id="GO:0008080">
    <property type="term" value="F:N-acetyltransferase activity"/>
    <property type="evidence" value="ECO:0007669"/>
    <property type="project" value="UniProtKB-ARBA"/>
</dbReference>
<dbReference type="STRING" id="296587.C1FGE0"/>
<evidence type="ECO:0000313" key="4">
    <source>
        <dbReference type="EMBL" id="ACO69530.1"/>
    </source>
</evidence>
<dbReference type="Pfam" id="PF00583">
    <property type="entry name" value="Acetyltransf_1"/>
    <property type="match status" value="1"/>
</dbReference>
<evidence type="ECO:0000313" key="5">
    <source>
        <dbReference type="Proteomes" id="UP000002009"/>
    </source>
</evidence>
<accession>C1FGE0</accession>
<dbReference type="PANTHER" id="PTHR10908:SF0">
    <property type="entry name" value="SEROTONIN N-ACETYLTRANSFERASE"/>
    <property type="match status" value="1"/>
</dbReference>
<dbReference type="PROSITE" id="PS51186">
    <property type="entry name" value="GNAT"/>
    <property type="match status" value="1"/>
</dbReference>
<dbReference type="InterPro" id="IPR016181">
    <property type="entry name" value="Acyl_CoA_acyltransferase"/>
</dbReference>
<dbReference type="InParanoid" id="C1FGE0"/>
<dbReference type="RefSeq" id="XP_002508272.1">
    <property type="nucleotide sequence ID" value="XM_002508226.1"/>
</dbReference>